<organism evidence="3 4">
    <name type="scientific">Yoonia sediminilitoris</name>
    <dbReference type="NCBI Taxonomy" id="1286148"/>
    <lineage>
        <taxon>Bacteria</taxon>
        <taxon>Pseudomonadati</taxon>
        <taxon>Pseudomonadota</taxon>
        <taxon>Alphaproteobacteria</taxon>
        <taxon>Rhodobacterales</taxon>
        <taxon>Paracoccaceae</taxon>
        <taxon>Yoonia</taxon>
    </lineage>
</organism>
<evidence type="ECO:0000313" key="4">
    <source>
        <dbReference type="Proteomes" id="UP000244523"/>
    </source>
</evidence>
<protein>
    <recommendedName>
        <fullName evidence="5">Capsule synthesis protein CapA domain-containing protein</fullName>
    </recommendedName>
</protein>
<dbReference type="RefSeq" id="WP_108384397.1">
    <property type="nucleotide sequence ID" value="NZ_QBUD01000001.1"/>
</dbReference>
<feature type="binding site" evidence="2">
    <location>
        <position position="181"/>
    </location>
    <ligand>
        <name>Fe cation</name>
        <dbReference type="ChEBI" id="CHEBI:24875"/>
        <label>1</label>
    </ligand>
</feature>
<dbReference type="EMBL" id="QBUD01000001">
    <property type="protein sequence ID" value="PUB18657.1"/>
    <property type="molecule type" value="Genomic_DNA"/>
</dbReference>
<evidence type="ECO:0008006" key="5">
    <source>
        <dbReference type="Google" id="ProtNLM"/>
    </source>
</evidence>
<dbReference type="GO" id="GO:0004113">
    <property type="term" value="F:2',3'-cyclic-nucleotide 3'-phosphodiesterase activity"/>
    <property type="evidence" value="ECO:0007669"/>
    <property type="project" value="TreeGrafter"/>
</dbReference>
<dbReference type="SUPFAM" id="SSF56300">
    <property type="entry name" value="Metallo-dependent phosphatases"/>
    <property type="match status" value="1"/>
</dbReference>
<dbReference type="Pfam" id="PF13277">
    <property type="entry name" value="YmdB"/>
    <property type="match status" value="1"/>
</dbReference>
<dbReference type="InterPro" id="IPR005235">
    <property type="entry name" value="YmdB-like"/>
</dbReference>
<feature type="binding site" evidence="2">
    <location>
        <position position="67"/>
    </location>
    <ligand>
        <name>Fe cation</name>
        <dbReference type="ChEBI" id="CHEBI:24875"/>
        <label>2</label>
    </ligand>
</feature>
<accession>A0A2T6KQ28</accession>
<dbReference type="Proteomes" id="UP000244523">
    <property type="component" value="Unassembled WGS sequence"/>
</dbReference>
<dbReference type="PANTHER" id="PTHR36303">
    <property type="entry name" value="2',3'-CYCLIC-NUCLEOTIDE 2'-PHOSPHODIESTERASE"/>
    <property type="match status" value="1"/>
</dbReference>
<comment type="caution">
    <text evidence="3">The sequence shown here is derived from an EMBL/GenBank/DDBJ whole genome shotgun (WGS) entry which is preliminary data.</text>
</comment>
<dbReference type="NCBIfam" id="TIGR00282">
    <property type="entry name" value="TIGR00282 family metallophosphoesterase"/>
    <property type="match status" value="1"/>
</dbReference>
<feature type="binding site" evidence="2">
    <location>
        <position position="39"/>
    </location>
    <ligand>
        <name>Fe cation</name>
        <dbReference type="ChEBI" id="CHEBI:24875"/>
        <label>2</label>
    </ligand>
</feature>
<keyword evidence="2" id="KW-0479">Metal-binding</keyword>
<dbReference type="GO" id="GO:0046872">
    <property type="term" value="F:metal ion binding"/>
    <property type="evidence" value="ECO:0007669"/>
    <property type="project" value="UniProtKB-KW"/>
</dbReference>
<feature type="binding site" evidence="2">
    <location>
        <position position="39"/>
    </location>
    <ligand>
        <name>Fe cation</name>
        <dbReference type="ChEBI" id="CHEBI:24875"/>
        <label>1</label>
    </ligand>
</feature>
<evidence type="ECO:0000313" key="3">
    <source>
        <dbReference type="EMBL" id="PUB18657.1"/>
    </source>
</evidence>
<feature type="binding site" evidence="2">
    <location>
        <position position="154"/>
    </location>
    <ligand>
        <name>Fe cation</name>
        <dbReference type="ChEBI" id="CHEBI:24875"/>
        <label>2</label>
    </ligand>
</feature>
<proteinExistence type="predicted"/>
<feature type="binding site" evidence="2">
    <location>
        <position position="179"/>
    </location>
    <ligand>
        <name>Fe cation</name>
        <dbReference type="ChEBI" id="CHEBI:24875"/>
        <label>2</label>
    </ligand>
</feature>
<feature type="binding site" evidence="2">
    <location>
        <position position="40"/>
    </location>
    <ligand>
        <name>Fe cation</name>
        <dbReference type="ChEBI" id="CHEBI:24875"/>
        <label>1</label>
    </ligand>
</feature>
<dbReference type="PIRSF" id="PIRSF004789">
    <property type="entry name" value="DR1281"/>
    <property type="match status" value="1"/>
</dbReference>
<dbReference type="AlphaFoldDB" id="A0A2T6KQ28"/>
<dbReference type="InterPro" id="IPR029052">
    <property type="entry name" value="Metallo-depent_PP-like"/>
</dbReference>
<name>A0A2T6KQ28_9RHOB</name>
<sequence length="270" mass="29093">MKILFLGDVMGRAGRAAIAENLPRLRNEWQLDFVVVNGENATSGMGLSGDHAKLLLAAGADVLTLGDHAFDQKDMLKFIENEQRIIRPINFAKNAPGVGARVFQATQGRKVLVAQVLGQVFMKRPFDDPFSALDGVLRQYPMGGQIQASLVDVHCEATSEKMATGHFCDGRASVVVGTHTHVPTADAMILPKGTAYLSDAGMCGDYNSVIGMDKTEPMQRFITGMPKARFTPATEEATLSGLYVETDDRTGKANRVVMVRQGGRLAQAGP</sequence>
<gene>
    <name evidence="3" type="ORF">C8N45_101242</name>
</gene>
<dbReference type="Gene3D" id="3.60.21.10">
    <property type="match status" value="1"/>
</dbReference>
<feature type="active site" description="Proton donor" evidence="1">
    <location>
        <position position="68"/>
    </location>
</feature>
<evidence type="ECO:0000256" key="1">
    <source>
        <dbReference type="PIRSR" id="PIRSR004789-50"/>
    </source>
</evidence>
<reference evidence="3 4" key="1">
    <citation type="submission" date="2018-04" db="EMBL/GenBank/DDBJ databases">
        <title>Genomic Encyclopedia of Archaeal and Bacterial Type Strains, Phase II (KMG-II): from individual species to whole genera.</title>
        <authorList>
            <person name="Goeker M."/>
        </authorList>
    </citation>
    <scope>NUCLEOTIDE SEQUENCE [LARGE SCALE GENOMIC DNA]</scope>
    <source>
        <strain evidence="3 4">DSM 29955</strain>
    </source>
</reference>
<dbReference type="OrthoDB" id="9801109at2"/>
<dbReference type="PANTHER" id="PTHR36303:SF1">
    <property type="entry name" value="2',3'-CYCLIC-NUCLEOTIDE 2'-PHOSPHODIESTERASE"/>
    <property type="match status" value="1"/>
</dbReference>
<evidence type="ECO:0000256" key="2">
    <source>
        <dbReference type="PIRSR" id="PIRSR004789-51"/>
    </source>
</evidence>
<feature type="binding site" evidence="2">
    <location>
        <position position="8"/>
    </location>
    <ligand>
        <name>Fe cation</name>
        <dbReference type="ChEBI" id="CHEBI:24875"/>
        <label>1</label>
    </ligand>
</feature>
<keyword evidence="4" id="KW-1185">Reference proteome</keyword>